<keyword evidence="3" id="KW-1133">Transmembrane helix</keyword>
<protein>
    <submittedName>
        <fullName evidence="4">CDP-alcohol phosphatidyltransferase</fullName>
    </submittedName>
</protein>
<keyword evidence="1 2" id="KW-0808">Transferase</keyword>
<evidence type="ECO:0000313" key="4">
    <source>
        <dbReference type="EMBL" id="CAA9357861.1"/>
    </source>
</evidence>
<dbReference type="InterPro" id="IPR000462">
    <property type="entry name" value="CDP-OH_P_trans"/>
</dbReference>
<dbReference type="EMBL" id="CADCUJ010000085">
    <property type="protein sequence ID" value="CAA9357861.1"/>
    <property type="molecule type" value="Genomic_DNA"/>
</dbReference>
<organism evidence="4">
    <name type="scientific">uncultured Nocardioidaceae bacterium</name>
    <dbReference type="NCBI Taxonomy" id="253824"/>
    <lineage>
        <taxon>Bacteria</taxon>
        <taxon>Bacillati</taxon>
        <taxon>Actinomycetota</taxon>
        <taxon>Actinomycetes</taxon>
        <taxon>Propionibacteriales</taxon>
        <taxon>Nocardioidaceae</taxon>
        <taxon>environmental samples</taxon>
    </lineage>
</organism>
<evidence type="ECO:0000256" key="2">
    <source>
        <dbReference type="RuleBase" id="RU003750"/>
    </source>
</evidence>
<evidence type="ECO:0000256" key="1">
    <source>
        <dbReference type="ARBA" id="ARBA00022679"/>
    </source>
</evidence>
<dbReference type="Gene3D" id="1.20.120.1760">
    <property type="match status" value="1"/>
</dbReference>
<feature type="transmembrane region" description="Helical" evidence="3">
    <location>
        <begin position="106"/>
        <end position="127"/>
    </location>
</feature>
<reference evidence="4" key="1">
    <citation type="submission" date="2020-02" db="EMBL/GenBank/DDBJ databases">
        <authorList>
            <person name="Meier V. D."/>
        </authorList>
    </citation>
    <scope>NUCLEOTIDE SEQUENCE</scope>
    <source>
        <strain evidence="4">AVDCRST_MAG72</strain>
    </source>
</reference>
<dbReference type="InterPro" id="IPR043130">
    <property type="entry name" value="CDP-OH_PTrfase_TM_dom"/>
</dbReference>
<dbReference type="GO" id="GO:0016020">
    <property type="term" value="C:membrane"/>
    <property type="evidence" value="ECO:0007669"/>
    <property type="project" value="InterPro"/>
</dbReference>
<gene>
    <name evidence="4" type="ORF">AVDCRST_MAG72-1964</name>
</gene>
<evidence type="ECO:0000256" key="3">
    <source>
        <dbReference type="SAM" id="Phobius"/>
    </source>
</evidence>
<feature type="transmembrane region" description="Helical" evidence="3">
    <location>
        <begin position="157"/>
        <end position="182"/>
    </location>
</feature>
<dbReference type="GO" id="GO:0016780">
    <property type="term" value="F:phosphotransferase activity, for other substituted phosphate groups"/>
    <property type="evidence" value="ECO:0007669"/>
    <property type="project" value="InterPro"/>
</dbReference>
<keyword evidence="3" id="KW-0472">Membrane</keyword>
<comment type="similarity">
    <text evidence="2">Belongs to the CDP-alcohol phosphatidyltransferase class-I family.</text>
</comment>
<accession>A0A6J4MHW7</accession>
<dbReference type="GO" id="GO:0008654">
    <property type="term" value="P:phospholipid biosynthetic process"/>
    <property type="evidence" value="ECO:0007669"/>
    <property type="project" value="InterPro"/>
</dbReference>
<sequence>MALHPGDGWATPAEERLWTSATVVTFARTVAAVALAAWAALTTDLSLLVASLAVYWVGDIVDGTVARLTACETRIGAVLDIFCDRLSAASFYVGLAFLSPELSPAIFVYLFEFMVVDCFLSVAFLAWPLRSPNYFYLVDRLIWTWNWSPPAKAVNSALFAVLLLVTGWMWVGLAVAAALLVLKCVSLRRLMALGLPVPQREVEHM</sequence>
<dbReference type="AlphaFoldDB" id="A0A6J4MHW7"/>
<keyword evidence="3" id="KW-0812">Transmembrane</keyword>
<proteinExistence type="inferred from homology"/>
<dbReference type="PROSITE" id="PS00379">
    <property type="entry name" value="CDP_ALCOHOL_P_TRANSF"/>
    <property type="match status" value="1"/>
</dbReference>
<dbReference type="InterPro" id="IPR048254">
    <property type="entry name" value="CDP_ALCOHOL_P_TRANSF_CS"/>
</dbReference>
<name>A0A6J4MHW7_9ACTN</name>
<dbReference type="Pfam" id="PF01066">
    <property type="entry name" value="CDP-OH_P_transf"/>
    <property type="match status" value="1"/>
</dbReference>